<reference evidence="3 4" key="1">
    <citation type="submission" date="2017-10" db="EMBL/GenBank/DDBJ databases">
        <title>Sequencing the genomes of 1000 actinobacteria strains.</title>
        <authorList>
            <person name="Klenk H.-P."/>
        </authorList>
    </citation>
    <scope>NUCLEOTIDE SEQUENCE [LARGE SCALE GENOMIC DNA]</scope>
    <source>
        <strain evidence="3 4">DSM 21863</strain>
    </source>
</reference>
<dbReference type="Pfam" id="PF19700">
    <property type="entry name" value="DUF6198"/>
    <property type="match status" value="1"/>
</dbReference>
<evidence type="ECO:0000256" key="1">
    <source>
        <dbReference type="SAM" id="MobiDB-lite"/>
    </source>
</evidence>
<feature type="transmembrane region" description="Helical" evidence="2">
    <location>
        <begin position="90"/>
        <end position="108"/>
    </location>
</feature>
<evidence type="ECO:0000313" key="3">
    <source>
        <dbReference type="EMBL" id="PFG43511.1"/>
    </source>
</evidence>
<evidence type="ECO:0000256" key="2">
    <source>
        <dbReference type="SAM" id="Phobius"/>
    </source>
</evidence>
<sequence length="307" mass="30551">MTTTTVPVSGSCDPAEAPFPIAPAVPSAPATTTPATTPGATTAAGPVRRGVQLLLGLLAFTASMAMLLHAGQGAMPWDVLHQGLARTTGWSLGVVVAASSVLVLAAWIPLRQRPGVGTLANVAVISLTIEPFLRLLEAVAPHPGPAGAVALAAGAIVLNGVATAAYVGAHLGPGPRDGLLTGVVARTGWSVRLVKTGIEVAVVAAGWALGGTVGWATVAFALGVGPVVQLAVRSRLLVPSGSLTAARPPRAAGAAPSPRTTTRQQGDVPGASGADLPRPDADAPDRVARRAAEIARALDVVRAEHGA</sequence>
<evidence type="ECO:0000313" key="4">
    <source>
        <dbReference type="Proteomes" id="UP000224130"/>
    </source>
</evidence>
<dbReference type="InterPro" id="IPR038750">
    <property type="entry name" value="YczE/YyaS-like"/>
</dbReference>
<feature type="transmembrane region" description="Helical" evidence="2">
    <location>
        <begin position="148"/>
        <end position="169"/>
    </location>
</feature>
<dbReference type="Proteomes" id="UP000224130">
    <property type="component" value="Unassembled WGS sequence"/>
</dbReference>
<organism evidence="3 4">
    <name type="scientific">Isoptericola jiangsuensis</name>
    <dbReference type="NCBI Taxonomy" id="548579"/>
    <lineage>
        <taxon>Bacteria</taxon>
        <taxon>Bacillati</taxon>
        <taxon>Actinomycetota</taxon>
        <taxon>Actinomycetes</taxon>
        <taxon>Micrococcales</taxon>
        <taxon>Promicromonosporaceae</taxon>
        <taxon>Isoptericola</taxon>
    </lineage>
</organism>
<keyword evidence="2" id="KW-0812">Transmembrane</keyword>
<protein>
    <submittedName>
        <fullName evidence="3">Putative membrane protein YczE</fullName>
    </submittedName>
</protein>
<dbReference type="EMBL" id="PDJJ01000001">
    <property type="protein sequence ID" value="PFG43511.1"/>
    <property type="molecule type" value="Genomic_DNA"/>
</dbReference>
<feature type="region of interest" description="Disordered" evidence="1">
    <location>
        <begin position="246"/>
        <end position="287"/>
    </location>
</feature>
<name>A0A2A9EYA9_9MICO</name>
<feature type="compositionally biased region" description="Low complexity" evidence="1">
    <location>
        <begin position="246"/>
        <end position="263"/>
    </location>
</feature>
<dbReference type="AlphaFoldDB" id="A0A2A9EYA9"/>
<keyword evidence="4" id="KW-1185">Reference proteome</keyword>
<gene>
    <name evidence="3" type="ORF">ATJ88_2208</name>
</gene>
<comment type="caution">
    <text evidence="3">The sequence shown here is derived from an EMBL/GenBank/DDBJ whole genome shotgun (WGS) entry which is preliminary data.</text>
</comment>
<feature type="compositionally biased region" description="Basic and acidic residues" evidence="1">
    <location>
        <begin position="277"/>
        <end position="287"/>
    </location>
</feature>
<dbReference type="PANTHER" id="PTHR40078:SF1">
    <property type="entry name" value="INTEGRAL MEMBRANE PROTEIN"/>
    <property type="match status" value="1"/>
</dbReference>
<keyword evidence="2" id="KW-1133">Transmembrane helix</keyword>
<dbReference type="PANTHER" id="PTHR40078">
    <property type="entry name" value="INTEGRAL MEMBRANE PROTEIN-RELATED"/>
    <property type="match status" value="1"/>
</dbReference>
<proteinExistence type="predicted"/>
<feature type="transmembrane region" description="Helical" evidence="2">
    <location>
        <begin position="115"/>
        <end position="136"/>
    </location>
</feature>
<dbReference type="RefSeq" id="WP_342744846.1">
    <property type="nucleotide sequence ID" value="NZ_PDJJ01000001.1"/>
</dbReference>
<feature type="transmembrane region" description="Helical" evidence="2">
    <location>
        <begin position="53"/>
        <end position="70"/>
    </location>
</feature>
<accession>A0A2A9EYA9</accession>
<feature type="region of interest" description="Disordered" evidence="1">
    <location>
        <begin position="20"/>
        <end position="43"/>
    </location>
</feature>
<keyword evidence="2" id="KW-0472">Membrane</keyword>